<dbReference type="GO" id="GO:0006874">
    <property type="term" value="P:intracellular calcium ion homeostasis"/>
    <property type="evidence" value="ECO:0007669"/>
    <property type="project" value="TreeGrafter"/>
</dbReference>
<evidence type="ECO:0000256" key="3">
    <source>
        <dbReference type="ARBA" id="ARBA00022702"/>
    </source>
</evidence>
<evidence type="ECO:0000313" key="5">
    <source>
        <dbReference type="Proteomes" id="UP000050794"/>
    </source>
</evidence>
<name>A0A183U544_TOXCA</name>
<dbReference type="AlphaFoldDB" id="A0A183U544"/>
<dbReference type="WBParaSite" id="TCNE_0000361401-mRNA-1">
    <property type="protein sequence ID" value="TCNE_0000361401-mRNA-1"/>
    <property type="gene ID" value="TCNE_0000361401"/>
</dbReference>
<comment type="similarity">
    <text evidence="1">Belongs to the stanniocalcin family.</text>
</comment>
<proteinExistence type="inferred from homology"/>
<evidence type="ECO:0000313" key="6">
    <source>
        <dbReference type="WBParaSite" id="TCNE_0000361401-mRNA-1"/>
    </source>
</evidence>
<comment type="subunit">
    <text evidence="2">Homodimer; disulfide-linked.</text>
</comment>
<evidence type="ECO:0000256" key="1">
    <source>
        <dbReference type="ARBA" id="ARBA00008693"/>
    </source>
</evidence>
<keyword evidence="3" id="KW-0372">Hormone</keyword>
<organism evidence="5 6">
    <name type="scientific">Toxocara canis</name>
    <name type="common">Canine roundworm</name>
    <dbReference type="NCBI Taxonomy" id="6265"/>
    <lineage>
        <taxon>Eukaryota</taxon>
        <taxon>Metazoa</taxon>
        <taxon>Ecdysozoa</taxon>
        <taxon>Nematoda</taxon>
        <taxon>Chromadorea</taxon>
        <taxon>Rhabditida</taxon>
        <taxon>Spirurina</taxon>
        <taxon>Ascaridomorpha</taxon>
        <taxon>Ascaridoidea</taxon>
        <taxon>Toxocaridae</taxon>
        <taxon>Toxocara</taxon>
    </lineage>
</organism>
<dbReference type="PANTHER" id="PTHR11245">
    <property type="entry name" value="STANNIOCALCIN"/>
    <property type="match status" value="1"/>
</dbReference>
<evidence type="ECO:0000256" key="2">
    <source>
        <dbReference type="ARBA" id="ARBA00011748"/>
    </source>
</evidence>
<dbReference type="InterPro" id="IPR004978">
    <property type="entry name" value="Stanniocalcin"/>
</dbReference>
<evidence type="ECO:0000256" key="4">
    <source>
        <dbReference type="ARBA" id="ARBA00023157"/>
    </source>
</evidence>
<accession>A0A183U544</accession>
<sequence>LHICISYIFAFDVSEYLSRFTPIGRRFLNCTTKCLLQNQKASCADIKKSAFESHTNCYVKCDFCRVCKSDKWNLIGSYDYSDFFSWTAIKQVQFCFVSFVSTIRNGDIIYDAALASNLIFSRSLYQA</sequence>
<keyword evidence="5" id="KW-1185">Reference proteome</keyword>
<dbReference type="GO" id="GO:0005179">
    <property type="term" value="F:hormone activity"/>
    <property type="evidence" value="ECO:0007669"/>
    <property type="project" value="UniProtKB-KW"/>
</dbReference>
<protein>
    <submittedName>
        <fullName evidence="6">ShKT domain-containing protein</fullName>
    </submittedName>
</protein>
<dbReference type="PANTHER" id="PTHR11245:SF6">
    <property type="entry name" value="DUF19 DOMAIN-CONTAINING PROTEIN"/>
    <property type="match status" value="1"/>
</dbReference>
<dbReference type="GO" id="GO:0005615">
    <property type="term" value="C:extracellular space"/>
    <property type="evidence" value="ECO:0007669"/>
    <property type="project" value="TreeGrafter"/>
</dbReference>
<keyword evidence="4" id="KW-1015">Disulfide bond</keyword>
<dbReference type="Proteomes" id="UP000050794">
    <property type="component" value="Unassembled WGS sequence"/>
</dbReference>
<reference evidence="6" key="1">
    <citation type="submission" date="2016-06" db="UniProtKB">
        <authorList>
            <consortium name="WormBaseParasite"/>
        </authorList>
    </citation>
    <scope>IDENTIFICATION</scope>
</reference>